<dbReference type="GO" id="GO:0005525">
    <property type="term" value="F:GTP binding"/>
    <property type="evidence" value="ECO:0007669"/>
    <property type="project" value="UniProtKB-KW"/>
</dbReference>
<dbReference type="VEuPathDB" id="VectorBase:GBRI036973"/>
<evidence type="ECO:0000256" key="3">
    <source>
        <dbReference type="ARBA" id="ARBA00022701"/>
    </source>
</evidence>
<dbReference type="InterPro" id="IPR008280">
    <property type="entry name" value="Tub_FtsZ_C"/>
</dbReference>
<dbReference type="SUPFAM" id="SSF55307">
    <property type="entry name" value="Tubulin C-terminal domain-like"/>
    <property type="match status" value="1"/>
</dbReference>
<dbReference type="GO" id="GO:0003924">
    <property type="term" value="F:GTPase activity"/>
    <property type="evidence" value="ECO:0007669"/>
    <property type="project" value="InterPro"/>
</dbReference>
<dbReference type="InterPro" id="IPR003008">
    <property type="entry name" value="Tubulin_FtsZ_GTPase"/>
</dbReference>
<sequence length="321" mass="36797">MNVTGTFHYSDSDLQLEEINVYYNQVAGAKYVVDFEPDGLYSVRAGIFRQLFTPDSFVFEQSAVDNNWVKGYYTESAESMDSVLDVIEKKKVDYNSLQASDKTIECYNTTSCVHQAEENIAEAYYVDNKVLCDMCTRSLKLTISSYRDLNHLVSAALSLVAKYLYFPDKLNSDLPKLTVNLNTFSRLYFSMPSFVLLNSRNSTLYCLLTLLKVFNAKNIMATCDFSHCPYLTIAVKLYGRMCLEMVDEQMRNIQEKYSCFFVGDIPSNCKTVATHHSYSRVTQTYSTINEKDSTKAEFITNDLTSEYKDYEKVIVTEKGER</sequence>
<dbReference type="Gene3D" id="3.40.50.1440">
    <property type="entry name" value="Tubulin/FtsZ, GTPase domain"/>
    <property type="match status" value="2"/>
</dbReference>
<dbReference type="GO" id="GO:0005874">
    <property type="term" value="C:microtubule"/>
    <property type="evidence" value="ECO:0007669"/>
    <property type="project" value="UniProtKB-KW"/>
</dbReference>
<keyword evidence="3" id="KW-0493">Microtubule</keyword>
<proteinExistence type="inferred from homology"/>
<evidence type="ECO:0000313" key="7">
    <source>
        <dbReference type="EnsemblMetazoa" id="GBRI036973-PA"/>
    </source>
</evidence>
<keyword evidence="4" id="KW-0547">Nucleotide-binding</keyword>
<reference evidence="8" key="1">
    <citation type="submission" date="2014-03" db="EMBL/GenBank/DDBJ databases">
        <authorList>
            <person name="Aksoy S."/>
            <person name="Warren W."/>
            <person name="Wilson R.K."/>
        </authorList>
    </citation>
    <scope>NUCLEOTIDE SEQUENCE [LARGE SCALE GENOMIC DNA]</scope>
    <source>
        <strain evidence="8">IAEA</strain>
    </source>
</reference>
<dbReference type="STRING" id="37001.A0A1A9WY69"/>
<comment type="cofactor">
    <cofactor evidence="1">
        <name>Mg(2+)</name>
        <dbReference type="ChEBI" id="CHEBI:18420"/>
    </cofactor>
</comment>
<dbReference type="SMART" id="SM00864">
    <property type="entry name" value="Tubulin"/>
    <property type="match status" value="1"/>
</dbReference>
<dbReference type="EnsemblMetazoa" id="GBRI036973-RA">
    <property type="protein sequence ID" value="GBRI036973-PA"/>
    <property type="gene ID" value="GBRI036973"/>
</dbReference>
<evidence type="ECO:0000256" key="1">
    <source>
        <dbReference type="ARBA" id="ARBA00001946"/>
    </source>
</evidence>
<dbReference type="PRINTS" id="PR01163">
    <property type="entry name" value="BETATUBULIN"/>
</dbReference>
<dbReference type="Proteomes" id="UP000091820">
    <property type="component" value="Unassembled WGS sequence"/>
</dbReference>
<dbReference type="Pfam" id="PF03953">
    <property type="entry name" value="Tubulin_C"/>
    <property type="match status" value="1"/>
</dbReference>
<keyword evidence="8" id="KW-1185">Reference proteome</keyword>
<feature type="domain" description="Tubulin/FtsZ GTPase" evidence="6">
    <location>
        <begin position="18"/>
        <end position="168"/>
    </location>
</feature>
<evidence type="ECO:0000256" key="2">
    <source>
        <dbReference type="ARBA" id="ARBA00009636"/>
    </source>
</evidence>
<accession>A0A1A9WY69</accession>
<name>A0A1A9WY69_9MUSC</name>
<keyword evidence="5" id="KW-0342">GTP-binding</keyword>
<dbReference type="InterPro" id="IPR036525">
    <property type="entry name" value="Tubulin/FtsZ_GTPase_sf"/>
</dbReference>
<dbReference type="GO" id="GO:0005200">
    <property type="term" value="F:structural constituent of cytoskeleton"/>
    <property type="evidence" value="ECO:0007669"/>
    <property type="project" value="InterPro"/>
</dbReference>
<dbReference type="SUPFAM" id="SSF52490">
    <property type="entry name" value="Tubulin nucleotide-binding domain-like"/>
    <property type="match status" value="1"/>
</dbReference>
<dbReference type="GO" id="GO:0007017">
    <property type="term" value="P:microtubule-based process"/>
    <property type="evidence" value="ECO:0007669"/>
    <property type="project" value="InterPro"/>
</dbReference>
<evidence type="ECO:0000256" key="4">
    <source>
        <dbReference type="ARBA" id="ARBA00022741"/>
    </source>
</evidence>
<evidence type="ECO:0000259" key="6">
    <source>
        <dbReference type="SMART" id="SM00864"/>
    </source>
</evidence>
<dbReference type="InterPro" id="IPR037103">
    <property type="entry name" value="Tubulin/FtsZ-like_C"/>
</dbReference>
<organism evidence="7 8">
    <name type="scientific">Glossina brevipalpis</name>
    <dbReference type="NCBI Taxonomy" id="37001"/>
    <lineage>
        <taxon>Eukaryota</taxon>
        <taxon>Metazoa</taxon>
        <taxon>Ecdysozoa</taxon>
        <taxon>Arthropoda</taxon>
        <taxon>Hexapoda</taxon>
        <taxon>Insecta</taxon>
        <taxon>Pterygota</taxon>
        <taxon>Neoptera</taxon>
        <taxon>Endopterygota</taxon>
        <taxon>Diptera</taxon>
        <taxon>Brachycera</taxon>
        <taxon>Muscomorpha</taxon>
        <taxon>Hippoboscoidea</taxon>
        <taxon>Glossinidae</taxon>
        <taxon>Glossina</taxon>
    </lineage>
</organism>
<evidence type="ECO:0000256" key="5">
    <source>
        <dbReference type="ARBA" id="ARBA00023134"/>
    </source>
</evidence>
<dbReference type="InterPro" id="IPR018316">
    <property type="entry name" value="Tubulin/FtsZ_2-layer-sand-dom"/>
</dbReference>
<dbReference type="AlphaFoldDB" id="A0A1A9WY69"/>
<evidence type="ECO:0000313" key="8">
    <source>
        <dbReference type="Proteomes" id="UP000091820"/>
    </source>
</evidence>
<reference evidence="7" key="2">
    <citation type="submission" date="2020-05" db="UniProtKB">
        <authorList>
            <consortium name="EnsemblMetazoa"/>
        </authorList>
    </citation>
    <scope>IDENTIFICATION</scope>
    <source>
        <strain evidence="7">IAEA</strain>
    </source>
</reference>
<dbReference type="PANTHER" id="PTHR11588">
    <property type="entry name" value="TUBULIN"/>
    <property type="match status" value="1"/>
</dbReference>
<dbReference type="Gene3D" id="3.30.1330.20">
    <property type="entry name" value="Tubulin/FtsZ, C-terminal domain"/>
    <property type="match status" value="1"/>
</dbReference>
<comment type="similarity">
    <text evidence="2">Belongs to the tubulin family.</text>
</comment>
<dbReference type="InterPro" id="IPR000217">
    <property type="entry name" value="Tubulin"/>
</dbReference>
<dbReference type="InterPro" id="IPR002453">
    <property type="entry name" value="Beta_tubulin"/>
</dbReference>
<protein>
    <recommendedName>
        <fullName evidence="6">Tubulin/FtsZ GTPase domain-containing protein</fullName>
    </recommendedName>
</protein>